<name>A0ABQ4V361_9MYCO</name>
<protein>
    <submittedName>
        <fullName evidence="2">Uncharacterized protein</fullName>
    </submittedName>
</protein>
<feature type="signal peptide" evidence="1">
    <location>
        <begin position="1"/>
        <end position="28"/>
    </location>
</feature>
<keyword evidence="1" id="KW-0732">Signal</keyword>
<proteinExistence type="predicted"/>
<keyword evidence="3" id="KW-1185">Reference proteome</keyword>
<evidence type="ECO:0000313" key="2">
    <source>
        <dbReference type="EMBL" id="GJF08616.1"/>
    </source>
</evidence>
<organism evidence="2 3">
    <name type="scientific">Mycolicibacterium cyprinidarum</name>
    <dbReference type="NCBI Taxonomy" id="2860311"/>
    <lineage>
        <taxon>Bacteria</taxon>
        <taxon>Bacillati</taxon>
        <taxon>Actinomycetota</taxon>
        <taxon>Actinomycetes</taxon>
        <taxon>Mycobacteriales</taxon>
        <taxon>Mycobacteriaceae</taxon>
        <taxon>Mycolicibacterium</taxon>
    </lineage>
</organism>
<evidence type="ECO:0000256" key="1">
    <source>
        <dbReference type="SAM" id="SignalP"/>
    </source>
</evidence>
<reference evidence="2 3" key="1">
    <citation type="submission" date="2021-08" db="EMBL/GenBank/DDBJ databases">
        <title>Draft genome sequence of Mycolicibacterium sp. NGTWS1702 strain.</title>
        <authorList>
            <person name="Matsumoto M."/>
            <person name="Tang B.C.C."/>
            <person name="Machida Y."/>
            <person name="Matoyama H."/>
            <person name="Kishihara T."/>
            <person name="Sato S."/>
            <person name="Kondo I."/>
            <person name="Sano M."/>
            <person name="Kato G."/>
        </authorList>
    </citation>
    <scope>NUCLEOTIDE SEQUENCE [LARGE SCALE GENOMIC DNA]</scope>
    <source>
        <strain evidence="2 3">NGTWSNA01</strain>
    </source>
</reference>
<dbReference type="EMBL" id="BPRH01003242">
    <property type="protein sequence ID" value="GJF08616.1"/>
    <property type="molecule type" value="Genomic_DNA"/>
</dbReference>
<comment type="caution">
    <text evidence="2">The sequence shown here is derived from an EMBL/GenBank/DDBJ whole genome shotgun (WGS) entry which is preliminary data.</text>
</comment>
<evidence type="ECO:0000313" key="3">
    <source>
        <dbReference type="Proteomes" id="UP001060504"/>
    </source>
</evidence>
<dbReference type="Proteomes" id="UP001060504">
    <property type="component" value="Unassembled WGS sequence"/>
</dbReference>
<accession>A0ABQ4V361</accession>
<sequence length="100" mass="10497">MIKNHIVAGTVVAGLSAAILGLAAPAIAAPTEGDNAADTISALEAEGNKVVVNHESGAPLSEAHVLSVDTGPEILDWTWDRQRDRRILEPVGRVIIIDVR</sequence>
<feature type="chain" id="PRO_5047282871" evidence="1">
    <location>
        <begin position="29"/>
        <end position="100"/>
    </location>
</feature>
<gene>
    <name evidence="2" type="ORF">NGTWS1702_31050</name>
</gene>